<feature type="domain" description="Thiolase N-terminal" evidence="3">
    <location>
        <begin position="20"/>
        <end position="174"/>
    </location>
</feature>
<accession>A0A167RBW9</accession>
<dbReference type="InterPro" id="IPR020615">
    <property type="entry name" value="Thiolase_acyl_enz_int_AS"/>
</dbReference>
<keyword evidence="1" id="KW-0808">Transferase</keyword>
<keyword evidence="5" id="KW-1185">Reference proteome</keyword>
<keyword evidence="2" id="KW-0630">Potassium</keyword>
<dbReference type="GO" id="GO:0010124">
    <property type="term" value="P:phenylacetate catabolic process"/>
    <property type="evidence" value="ECO:0007669"/>
    <property type="project" value="TreeGrafter"/>
</dbReference>
<evidence type="ECO:0000313" key="4">
    <source>
        <dbReference type="EMBL" id="OAA58452.1"/>
    </source>
</evidence>
<dbReference type="PROSITE" id="PS00098">
    <property type="entry name" value="THIOLASE_1"/>
    <property type="match status" value="1"/>
</dbReference>
<dbReference type="GO" id="GO:0006635">
    <property type="term" value="P:fatty acid beta-oxidation"/>
    <property type="evidence" value="ECO:0007669"/>
    <property type="project" value="TreeGrafter"/>
</dbReference>
<dbReference type="STRING" id="1081102.A0A167RBW9"/>
<dbReference type="InterPro" id="IPR050215">
    <property type="entry name" value="Thiolase-like_sf_Thiolase"/>
</dbReference>
<evidence type="ECO:0000256" key="1">
    <source>
        <dbReference type="ARBA" id="ARBA00022679"/>
    </source>
</evidence>
<dbReference type="Pfam" id="PF00108">
    <property type="entry name" value="Thiolase_N"/>
    <property type="match status" value="1"/>
</dbReference>
<dbReference type="OrthoDB" id="4866951at2759"/>
<evidence type="ECO:0000256" key="2">
    <source>
        <dbReference type="ARBA" id="ARBA00022958"/>
    </source>
</evidence>
<dbReference type="InterPro" id="IPR020616">
    <property type="entry name" value="Thiolase_N"/>
</dbReference>
<dbReference type="PANTHER" id="PTHR43853:SF5">
    <property type="entry name" value="ACETYL-COA C-ACETYLTRANSFERASE"/>
    <property type="match status" value="1"/>
</dbReference>
<proteinExistence type="predicted"/>
<dbReference type="SUPFAM" id="SSF53901">
    <property type="entry name" value="Thiolase-like"/>
    <property type="match status" value="1"/>
</dbReference>
<dbReference type="AlphaFoldDB" id="A0A167RBW9"/>
<evidence type="ECO:0000259" key="3">
    <source>
        <dbReference type="Pfam" id="PF00108"/>
    </source>
</evidence>
<comment type="caution">
    <text evidence="4">The sequence shown here is derived from an EMBL/GenBank/DDBJ whole genome shotgun (WGS) entry which is preliminary data.</text>
</comment>
<sequence length="214" mass="22963">MAAPVRGVAALLTKAPTDAVILSAVRTPICRAGRGHLKDTYPEELLSVVLRRTLERSAALGLDRHRIQDVAVGVVLSELGGSKAARMALNHVGFDTHATTLYTVNRACASSLQAIAAVAHQIGAGQIDAGIAAGMESMTRNYGSRAIPVDVWPALRDSPVADARDCIMPMGLTSENIINFLDKDVYNVNIVRLHPKWQFVAQSCKLKFQPRGSP</sequence>
<protein>
    <submittedName>
        <fullName evidence="4">3-ketoacyl-thiolase</fullName>
    </submittedName>
</protein>
<reference evidence="4 5" key="1">
    <citation type="journal article" date="2016" name="Genome Biol. Evol.">
        <title>Divergent and convergent evolution of fungal pathogenicity.</title>
        <authorList>
            <person name="Shang Y."/>
            <person name="Xiao G."/>
            <person name="Zheng P."/>
            <person name="Cen K."/>
            <person name="Zhan S."/>
            <person name="Wang C."/>
        </authorList>
    </citation>
    <scope>NUCLEOTIDE SEQUENCE [LARGE SCALE GENOMIC DNA]</scope>
    <source>
        <strain evidence="4 5">RCEF 264</strain>
    </source>
</reference>
<dbReference type="GO" id="GO:0003988">
    <property type="term" value="F:acetyl-CoA C-acyltransferase activity"/>
    <property type="evidence" value="ECO:0007669"/>
    <property type="project" value="TreeGrafter"/>
</dbReference>
<organism evidence="4 5">
    <name type="scientific">Niveomyces insectorum RCEF 264</name>
    <dbReference type="NCBI Taxonomy" id="1081102"/>
    <lineage>
        <taxon>Eukaryota</taxon>
        <taxon>Fungi</taxon>
        <taxon>Dikarya</taxon>
        <taxon>Ascomycota</taxon>
        <taxon>Pezizomycotina</taxon>
        <taxon>Sordariomycetes</taxon>
        <taxon>Hypocreomycetidae</taxon>
        <taxon>Hypocreales</taxon>
        <taxon>Cordycipitaceae</taxon>
        <taxon>Niveomyces</taxon>
    </lineage>
</organism>
<name>A0A167RBW9_9HYPO</name>
<gene>
    <name evidence="4" type="ORF">SPI_06525</name>
</gene>
<dbReference type="InterPro" id="IPR016039">
    <property type="entry name" value="Thiolase-like"/>
</dbReference>
<dbReference type="Proteomes" id="UP000076874">
    <property type="component" value="Unassembled WGS sequence"/>
</dbReference>
<dbReference type="PANTHER" id="PTHR43853">
    <property type="entry name" value="3-KETOACYL-COA THIOLASE, PEROXISOMAL"/>
    <property type="match status" value="1"/>
</dbReference>
<dbReference type="EMBL" id="AZHD01000012">
    <property type="protein sequence ID" value="OAA58452.1"/>
    <property type="molecule type" value="Genomic_DNA"/>
</dbReference>
<evidence type="ECO:0000313" key="5">
    <source>
        <dbReference type="Proteomes" id="UP000076874"/>
    </source>
</evidence>
<dbReference type="Gene3D" id="3.40.47.10">
    <property type="match status" value="2"/>
</dbReference>
<dbReference type="GO" id="GO:0005777">
    <property type="term" value="C:peroxisome"/>
    <property type="evidence" value="ECO:0007669"/>
    <property type="project" value="TreeGrafter"/>
</dbReference>